<dbReference type="PANTHER" id="PTHR12858">
    <property type="entry name" value="RIBOSOME BIOGENESIS PROTEIN"/>
    <property type="match status" value="1"/>
</dbReference>
<dbReference type="GO" id="GO:0030688">
    <property type="term" value="C:preribosome, small subunit precursor"/>
    <property type="evidence" value="ECO:0007669"/>
    <property type="project" value="TreeGrafter"/>
</dbReference>
<evidence type="ECO:0000259" key="2">
    <source>
        <dbReference type="SMART" id="SM01362"/>
    </source>
</evidence>
<keyword evidence="4" id="KW-1185">Reference proteome</keyword>
<feature type="domain" description="Ribosome biogenesis protein BMS1/TSR1 C-terminal" evidence="2">
    <location>
        <begin position="1"/>
        <end position="118"/>
    </location>
</feature>
<dbReference type="PANTHER" id="PTHR12858:SF1">
    <property type="entry name" value="PRE-RRNA-PROCESSING PROTEIN TSR1 HOMOLOG"/>
    <property type="match status" value="1"/>
</dbReference>
<reference evidence="3" key="2">
    <citation type="submission" date="2023-06" db="EMBL/GenBank/DDBJ databases">
        <authorList>
            <person name="Ma L."/>
            <person name="Liu K.-W."/>
            <person name="Li Z."/>
            <person name="Hsiao Y.-Y."/>
            <person name="Qi Y."/>
            <person name="Fu T."/>
            <person name="Tang G."/>
            <person name="Zhang D."/>
            <person name="Sun W.-H."/>
            <person name="Liu D.-K."/>
            <person name="Li Y."/>
            <person name="Chen G.-Z."/>
            <person name="Liu X.-D."/>
            <person name="Liao X.-Y."/>
            <person name="Jiang Y.-T."/>
            <person name="Yu X."/>
            <person name="Hao Y."/>
            <person name="Huang J."/>
            <person name="Zhao X.-W."/>
            <person name="Ke S."/>
            <person name="Chen Y.-Y."/>
            <person name="Wu W.-L."/>
            <person name="Hsu J.-L."/>
            <person name="Lin Y.-F."/>
            <person name="Huang M.-D."/>
            <person name="Li C.-Y."/>
            <person name="Huang L."/>
            <person name="Wang Z.-W."/>
            <person name="Zhao X."/>
            <person name="Zhong W.-Y."/>
            <person name="Peng D.-H."/>
            <person name="Ahmad S."/>
            <person name="Lan S."/>
            <person name="Zhang J.-S."/>
            <person name="Tsai W.-C."/>
            <person name="Van De Peer Y."/>
            <person name="Liu Z.-J."/>
        </authorList>
    </citation>
    <scope>NUCLEOTIDE SEQUENCE</scope>
    <source>
        <strain evidence="3">CP</strain>
        <tissue evidence="3">Leaves</tissue>
    </source>
</reference>
<dbReference type="GO" id="GO:0000479">
    <property type="term" value="P:endonucleolytic cleavage of tricistronic rRNA transcript (SSU-rRNA, 5.8S rRNA, LSU-rRNA)"/>
    <property type="evidence" value="ECO:0007669"/>
    <property type="project" value="TreeGrafter"/>
</dbReference>
<evidence type="ECO:0000313" key="3">
    <source>
        <dbReference type="EMBL" id="KAK1326375.1"/>
    </source>
</evidence>
<sequence>MEDCIKKHDSYDNPIKAKEELLFHVGFRQFIARQGEVPSIAAIGSLRKADPDRIILKRIIFTGYPQRVSKLKAAVRFMFHNPEDVRWFKPVDVWTKCGRRRGRVKEPVGTHASLFHHVYPSLTEYACPAFPAHDSSSSDSPGACGCNNPRSSVNCRISSPRRPRRMRVSHPPRVPSVIQ</sequence>
<dbReference type="EMBL" id="JAUJYO010000001">
    <property type="protein sequence ID" value="KAK1326375.1"/>
    <property type="molecule type" value="Genomic_DNA"/>
</dbReference>
<dbReference type="InterPro" id="IPR039761">
    <property type="entry name" value="Bms1/Tsr1"/>
</dbReference>
<name>A0AAV9FK80_ACOCL</name>
<dbReference type="GO" id="GO:0034511">
    <property type="term" value="F:U3 snoRNA binding"/>
    <property type="evidence" value="ECO:0007669"/>
    <property type="project" value="TreeGrafter"/>
</dbReference>
<protein>
    <recommendedName>
        <fullName evidence="2">Ribosome biogenesis protein BMS1/TSR1 C-terminal domain-containing protein</fullName>
    </recommendedName>
</protein>
<dbReference type="GO" id="GO:0005525">
    <property type="term" value="F:GTP binding"/>
    <property type="evidence" value="ECO:0007669"/>
    <property type="project" value="TreeGrafter"/>
</dbReference>
<dbReference type="SMART" id="SM01362">
    <property type="entry name" value="DUF663"/>
    <property type="match status" value="1"/>
</dbReference>
<accession>A0AAV9FK80</accession>
<feature type="compositionally biased region" description="Basic residues" evidence="1">
    <location>
        <begin position="159"/>
        <end position="170"/>
    </location>
</feature>
<dbReference type="InterPro" id="IPR007034">
    <property type="entry name" value="BMS1_TSR1_C"/>
</dbReference>
<organism evidence="3 4">
    <name type="scientific">Acorus calamus</name>
    <name type="common">Sweet flag</name>
    <dbReference type="NCBI Taxonomy" id="4465"/>
    <lineage>
        <taxon>Eukaryota</taxon>
        <taxon>Viridiplantae</taxon>
        <taxon>Streptophyta</taxon>
        <taxon>Embryophyta</taxon>
        <taxon>Tracheophyta</taxon>
        <taxon>Spermatophyta</taxon>
        <taxon>Magnoliopsida</taxon>
        <taxon>Liliopsida</taxon>
        <taxon>Acoraceae</taxon>
        <taxon>Acorus</taxon>
    </lineage>
</organism>
<reference evidence="3" key="1">
    <citation type="journal article" date="2023" name="Nat. Commun.">
        <title>Diploid and tetraploid genomes of Acorus and the evolution of monocots.</title>
        <authorList>
            <person name="Ma L."/>
            <person name="Liu K.W."/>
            <person name="Li Z."/>
            <person name="Hsiao Y.Y."/>
            <person name="Qi Y."/>
            <person name="Fu T."/>
            <person name="Tang G.D."/>
            <person name="Zhang D."/>
            <person name="Sun W.H."/>
            <person name="Liu D.K."/>
            <person name="Li Y."/>
            <person name="Chen G.Z."/>
            <person name="Liu X.D."/>
            <person name="Liao X.Y."/>
            <person name="Jiang Y.T."/>
            <person name="Yu X."/>
            <person name="Hao Y."/>
            <person name="Huang J."/>
            <person name="Zhao X.W."/>
            <person name="Ke S."/>
            <person name="Chen Y.Y."/>
            <person name="Wu W.L."/>
            <person name="Hsu J.L."/>
            <person name="Lin Y.F."/>
            <person name="Huang M.D."/>
            <person name="Li C.Y."/>
            <person name="Huang L."/>
            <person name="Wang Z.W."/>
            <person name="Zhao X."/>
            <person name="Zhong W.Y."/>
            <person name="Peng D.H."/>
            <person name="Ahmad S."/>
            <person name="Lan S."/>
            <person name="Zhang J.S."/>
            <person name="Tsai W.C."/>
            <person name="Van de Peer Y."/>
            <person name="Liu Z.J."/>
        </authorList>
    </citation>
    <scope>NUCLEOTIDE SEQUENCE</scope>
    <source>
        <strain evidence="3">CP</strain>
    </source>
</reference>
<dbReference type="GO" id="GO:0003924">
    <property type="term" value="F:GTPase activity"/>
    <property type="evidence" value="ECO:0007669"/>
    <property type="project" value="TreeGrafter"/>
</dbReference>
<comment type="caution">
    <text evidence="3">The sequence shown here is derived from an EMBL/GenBank/DDBJ whole genome shotgun (WGS) entry which is preliminary data.</text>
</comment>
<evidence type="ECO:0000313" key="4">
    <source>
        <dbReference type="Proteomes" id="UP001180020"/>
    </source>
</evidence>
<gene>
    <name evidence="3" type="ORF">QJS10_CPA01g00504</name>
</gene>
<dbReference type="Proteomes" id="UP001180020">
    <property type="component" value="Unassembled WGS sequence"/>
</dbReference>
<dbReference type="GO" id="GO:0000462">
    <property type="term" value="P:maturation of SSU-rRNA from tricistronic rRNA transcript (SSU-rRNA, 5.8S rRNA, LSU-rRNA)"/>
    <property type="evidence" value="ECO:0007669"/>
    <property type="project" value="TreeGrafter"/>
</dbReference>
<feature type="region of interest" description="Disordered" evidence="1">
    <location>
        <begin position="155"/>
        <end position="179"/>
    </location>
</feature>
<dbReference type="Pfam" id="PF04950">
    <property type="entry name" value="RIBIOP_C"/>
    <property type="match status" value="1"/>
</dbReference>
<evidence type="ECO:0000256" key="1">
    <source>
        <dbReference type="SAM" id="MobiDB-lite"/>
    </source>
</evidence>
<dbReference type="AlphaFoldDB" id="A0AAV9FK80"/>
<proteinExistence type="predicted"/>